<evidence type="ECO:0000256" key="11">
    <source>
        <dbReference type="ARBA" id="ARBA00023295"/>
    </source>
</evidence>
<dbReference type="PANTHER" id="PTHR10412:SF11">
    <property type="entry name" value="MANNOSYL-OLIGOSACCHARIDE GLUCOSIDASE"/>
    <property type="match status" value="1"/>
</dbReference>
<evidence type="ECO:0000256" key="5">
    <source>
        <dbReference type="ARBA" id="ARBA00022801"/>
    </source>
</evidence>
<comment type="caution">
    <text evidence="17">The sequence shown here is derived from an EMBL/GenBank/DDBJ whole genome shotgun (WGS) entry which is preliminary data.</text>
</comment>
<evidence type="ECO:0000256" key="12">
    <source>
        <dbReference type="ARBA" id="ARBA00038888"/>
    </source>
</evidence>
<evidence type="ECO:0000313" key="17">
    <source>
        <dbReference type="EMBL" id="KAK8380289.1"/>
    </source>
</evidence>
<dbReference type="GO" id="GO:0006487">
    <property type="term" value="P:protein N-linked glycosylation"/>
    <property type="evidence" value="ECO:0007669"/>
    <property type="project" value="UniProtKB-UniRule"/>
</dbReference>
<comment type="similarity">
    <text evidence="3 13">Belongs to the glycosyl hydrolase 63 family.</text>
</comment>
<evidence type="ECO:0000259" key="16">
    <source>
        <dbReference type="Pfam" id="PF16923"/>
    </source>
</evidence>
<evidence type="ECO:0000256" key="10">
    <source>
        <dbReference type="ARBA" id="ARBA00023180"/>
    </source>
</evidence>
<dbReference type="EMBL" id="JARAKH010000042">
    <property type="protein sequence ID" value="KAK8380289.1"/>
    <property type="molecule type" value="Genomic_DNA"/>
</dbReference>
<dbReference type="GO" id="GO:0009311">
    <property type="term" value="P:oligosaccharide metabolic process"/>
    <property type="evidence" value="ECO:0007669"/>
    <property type="project" value="UniProtKB-UniRule"/>
</dbReference>
<evidence type="ECO:0000256" key="3">
    <source>
        <dbReference type="ARBA" id="ARBA00010833"/>
    </source>
</evidence>
<dbReference type="InterPro" id="IPR012341">
    <property type="entry name" value="6hp_glycosidase-like_sf"/>
</dbReference>
<evidence type="ECO:0000256" key="7">
    <source>
        <dbReference type="ARBA" id="ARBA00022968"/>
    </source>
</evidence>
<dbReference type="PANTHER" id="PTHR10412">
    <property type="entry name" value="MANNOSYL-OLIGOSACCHARIDE GLUCOSIDASE"/>
    <property type="match status" value="1"/>
</dbReference>
<evidence type="ECO:0000256" key="6">
    <source>
        <dbReference type="ARBA" id="ARBA00022824"/>
    </source>
</evidence>
<dbReference type="Proteomes" id="UP001487740">
    <property type="component" value="Unassembled WGS sequence"/>
</dbReference>
<dbReference type="EMBL" id="JARAKH010000042">
    <property type="protein sequence ID" value="KAK8380288.1"/>
    <property type="molecule type" value="Genomic_DNA"/>
</dbReference>
<feature type="domain" description="Glycosyl hydrolase family 63 C-terminal" evidence="15">
    <location>
        <begin position="351"/>
        <end position="828"/>
    </location>
</feature>
<evidence type="ECO:0000256" key="4">
    <source>
        <dbReference type="ARBA" id="ARBA00022692"/>
    </source>
</evidence>
<evidence type="ECO:0000256" key="1">
    <source>
        <dbReference type="ARBA" id="ARBA00004648"/>
    </source>
</evidence>
<dbReference type="InterPro" id="IPR031631">
    <property type="entry name" value="Glyco_hydro_63N"/>
</dbReference>
<keyword evidence="9 13" id="KW-0472">Membrane</keyword>
<dbReference type="EC" id="3.2.1.106" evidence="12 13"/>
<gene>
    <name evidence="17" type="ORF">O3P69_016715</name>
</gene>
<feature type="domain" description="Glycosyl hydrolase family 63 N-terminal" evidence="16">
    <location>
        <begin position="108"/>
        <end position="297"/>
    </location>
</feature>
<dbReference type="Gene3D" id="2.70.98.110">
    <property type="entry name" value="Glycosyl hydrolase family 63, N-terminal domain"/>
    <property type="match status" value="1"/>
</dbReference>
<feature type="compositionally biased region" description="Basic residues" evidence="14">
    <location>
        <begin position="1"/>
        <end position="23"/>
    </location>
</feature>
<dbReference type="InterPro" id="IPR008928">
    <property type="entry name" value="6-hairpin_glycosidase_sf"/>
</dbReference>
<evidence type="ECO:0000256" key="2">
    <source>
        <dbReference type="ARBA" id="ARBA00004740"/>
    </source>
</evidence>
<keyword evidence="6 13" id="KW-0256">Endoplasmic reticulum</keyword>
<dbReference type="InterPro" id="IPR031335">
    <property type="entry name" value="Glyco_hydro_63_C"/>
</dbReference>
<name>A0AAW0SZB4_SCYPA</name>
<comment type="pathway">
    <text evidence="2">Glycan metabolism; N-glycan degradation.</text>
</comment>
<keyword evidence="11 13" id="KW-0326">Glycosidase</keyword>
<protein>
    <recommendedName>
        <fullName evidence="12 13">Mannosyl-oligosaccharide glucosidase</fullName>
        <ecNumber evidence="12 13">3.2.1.106</ecNumber>
    </recommendedName>
</protein>
<dbReference type="Pfam" id="PF16923">
    <property type="entry name" value="Glyco_hydro_63N"/>
    <property type="match status" value="1"/>
</dbReference>
<keyword evidence="10" id="KW-0325">Glycoprotein</keyword>
<dbReference type="FunFam" id="1.50.10.10:FF:000009">
    <property type="entry name" value="mannosyl-oligosaccharide glucosidase"/>
    <property type="match status" value="1"/>
</dbReference>
<dbReference type="SUPFAM" id="SSF48208">
    <property type="entry name" value="Six-hairpin glycosidases"/>
    <property type="match status" value="1"/>
</dbReference>
<dbReference type="InterPro" id="IPR004888">
    <property type="entry name" value="Glycoside_hydrolase_63"/>
</dbReference>
<dbReference type="GO" id="GO:0005789">
    <property type="term" value="C:endoplasmic reticulum membrane"/>
    <property type="evidence" value="ECO:0007669"/>
    <property type="project" value="UniProtKB-SubCell"/>
</dbReference>
<evidence type="ECO:0000256" key="9">
    <source>
        <dbReference type="ARBA" id="ARBA00023136"/>
    </source>
</evidence>
<sequence>MARQRRVNKAPFSHHHHHHHHHHDLSQLDDAQGSYYNPKEGSSTTNSRRHQQRRRQWCPTVLYMACAALVVIAVIYFLYVGYVETRINTPIAAPKVVTKSGLEVPERYWGTYRPGVYFGTRTRHPTSLLTGLMWFVPGHFQNNVLALRHWCDQADELSRYGWLLHDGRDFGMQSLEDKHVTLQTMFVKQQGGQHGGEWSARINVLPKSKKQIGSEASIIYYVVLDPEDEDAWLQGEIGSQHSLGAVRGFSTSVGGFHLSVNNHSGTITHQHALLTKHLGLSQLKETVMRGLRVFQGQTEKHIGLAGEMFDHQDLDRKPNFVALQVSGRVPFSVDVVYESNSASQERQQKLVGEVLTTELQEHEEKFHKDFEAKFSLESKGFTQEEISFAKAALSNMLGGIGYFYGASRVTGQYNKEPVPYWRAPLYTAIPSRSFFPRGFLWDEGFHNLLISKWDREISQDILAHWLDLMNWDGWIPREQILGTEARARVPDEFVVQDGRNANPPTLLLTLHSMLAEFKEDLSDDDYHYLTRLWPRLRAWYSWFNTTQIGELPGTYRWRGRNPDAVRELNPKTLTSGLDDYPRASHPTREERHLDLRCWMTLASGLMADLARLVEKDPIRFQESYRFLSDSSWLDALHWSYAANGYMDYGLHTDQVELRRATPNAEYQRVTLEPPQYRHVDAFGYVSFFPLFLQIIDPHSPKLGQVLQDLHRTDLLWTPYGLRSLAPNAPLYNRRNTPHDPPYWRGPIWINMNYLAVRALHHYSNKDGPHRDLARQLYLELRKNVINNVKKQYMSSGYLWENYNDRTGRGQGCRPFTGWTSLVVLMMGETY</sequence>
<keyword evidence="18" id="KW-1185">Reference proteome</keyword>
<dbReference type="EMBL" id="JARAKH010000042">
    <property type="protein sequence ID" value="KAK8380290.1"/>
    <property type="molecule type" value="Genomic_DNA"/>
</dbReference>
<keyword evidence="4 13" id="KW-0812">Transmembrane</keyword>
<keyword evidence="5 13" id="KW-0378">Hydrolase</keyword>
<comment type="catalytic activity">
    <reaction evidence="13">
        <text>N(4)-(alpha-D-Glc-(1-&gt;2)-alpha-D-Glc-(1-&gt;3)-alpha-D-Glc-(1-&gt;3)-alpha-D-Man-(1-&gt;2)-alpha-D-Man-(1-&gt;2)-alpha-D-Man-(1-&gt;3)-[alpha-D-Man-(1-&gt;2)-alpha-D-Man-(1-&gt;3)-[alpha-D-Man-(1-&gt;2)-alpha-D-Man-(1-&gt;6)]-alpha-D-Man-(1-&gt;6)]-beta-D-Man-(1-&gt;4)-beta-D-GlcNAc-(1-&gt;4)-beta-D-GlcNAc)-L-asparaginyl-[protein] + H2O = N(4)-(alpha-D-Glc-(1-&gt;3)-alpha-D-Glc-(1-&gt;3)-alpha-D-Man-(1-&gt;2)-alpha-D-Man-(1-&gt;2)-alpha-D-Man-(1-&gt;3)-[alpha-D-Man-(1-&gt;2)-alpha-D-Man-(1-&gt;3)-[alpha-D-Man-(1-&gt;2)-alpha-D-Man-(1-&gt;6)]-alpha-D-Man-(1-&gt;6)]-beta-D-Man-(1-&gt;4)-beta-D-GlcNAc-(1-&gt;4)-beta-D-GlcNAc)-L-asparaginyl-[protein] + beta-D-glucose</text>
        <dbReference type="Rhea" id="RHEA:55988"/>
        <dbReference type="Rhea" id="RHEA-COMP:12806"/>
        <dbReference type="Rhea" id="RHEA-COMP:14355"/>
        <dbReference type="ChEBI" id="CHEBI:15377"/>
        <dbReference type="ChEBI" id="CHEBI:15903"/>
        <dbReference type="ChEBI" id="CHEBI:59082"/>
        <dbReference type="ChEBI" id="CHEBI:132537"/>
        <dbReference type="EC" id="3.2.1.106"/>
    </reaction>
</comment>
<dbReference type="GO" id="GO:0004573">
    <property type="term" value="F:Glc3Man9GlcNAc2 oligosaccharide glucosidase activity"/>
    <property type="evidence" value="ECO:0007669"/>
    <property type="project" value="UniProtKB-UniRule"/>
</dbReference>
<evidence type="ECO:0000256" key="14">
    <source>
        <dbReference type="SAM" id="MobiDB-lite"/>
    </source>
</evidence>
<dbReference type="Pfam" id="PF03200">
    <property type="entry name" value="Glyco_hydro_63"/>
    <property type="match status" value="1"/>
</dbReference>
<proteinExistence type="inferred from homology"/>
<evidence type="ECO:0000256" key="13">
    <source>
        <dbReference type="RuleBase" id="RU368089"/>
    </source>
</evidence>
<dbReference type="AlphaFoldDB" id="A0AAW0SZB4"/>
<evidence type="ECO:0000256" key="8">
    <source>
        <dbReference type="ARBA" id="ARBA00022989"/>
    </source>
</evidence>
<organism evidence="17 18">
    <name type="scientific">Scylla paramamosain</name>
    <name type="common">Mud crab</name>
    <dbReference type="NCBI Taxonomy" id="85552"/>
    <lineage>
        <taxon>Eukaryota</taxon>
        <taxon>Metazoa</taxon>
        <taxon>Ecdysozoa</taxon>
        <taxon>Arthropoda</taxon>
        <taxon>Crustacea</taxon>
        <taxon>Multicrustacea</taxon>
        <taxon>Malacostraca</taxon>
        <taxon>Eumalacostraca</taxon>
        <taxon>Eucarida</taxon>
        <taxon>Decapoda</taxon>
        <taxon>Pleocyemata</taxon>
        <taxon>Brachyura</taxon>
        <taxon>Eubrachyura</taxon>
        <taxon>Portunoidea</taxon>
        <taxon>Portunidae</taxon>
        <taxon>Portuninae</taxon>
        <taxon>Scylla</taxon>
    </lineage>
</organism>
<comment type="function">
    <text evidence="13">Cleaves the distal alpha 1,2-linked glucose residue from the Glc(3)Man(9)GlcNAc(2) oligosaccharide precursor.</text>
</comment>
<evidence type="ECO:0000259" key="15">
    <source>
        <dbReference type="Pfam" id="PF03200"/>
    </source>
</evidence>
<dbReference type="InterPro" id="IPR038518">
    <property type="entry name" value="Glyco_hydro_63N_sf"/>
</dbReference>
<evidence type="ECO:0000313" key="18">
    <source>
        <dbReference type="Proteomes" id="UP001487740"/>
    </source>
</evidence>
<keyword evidence="8 13" id="KW-1133">Transmembrane helix</keyword>
<comment type="subcellular location">
    <subcellularLocation>
        <location evidence="1 13">Endoplasmic reticulum membrane</location>
        <topology evidence="1 13">Single-pass type II membrane protein</topology>
    </subcellularLocation>
</comment>
<reference evidence="17 18" key="1">
    <citation type="submission" date="2023-03" db="EMBL/GenBank/DDBJ databases">
        <title>High-quality genome of Scylla paramamosain provides insights in environmental adaptation.</title>
        <authorList>
            <person name="Zhang L."/>
        </authorList>
    </citation>
    <scope>NUCLEOTIDE SEQUENCE [LARGE SCALE GENOMIC DNA]</scope>
    <source>
        <strain evidence="17">LZ_2023a</strain>
        <tissue evidence="17">Muscle</tissue>
    </source>
</reference>
<keyword evidence="7" id="KW-0735">Signal-anchor</keyword>
<feature type="region of interest" description="Disordered" evidence="14">
    <location>
        <begin position="1"/>
        <end position="51"/>
    </location>
</feature>
<dbReference type="Gene3D" id="1.50.10.10">
    <property type="match status" value="1"/>
</dbReference>
<feature type="transmembrane region" description="Helical" evidence="13">
    <location>
        <begin position="57"/>
        <end position="79"/>
    </location>
</feature>
<accession>A0AAW0SZB4</accession>